<dbReference type="InterPro" id="IPR029154">
    <property type="entry name" value="HIBADH-like_NADP-bd"/>
</dbReference>
<dbReference type="InterPro" id="IPR036291">
    <property type="entry name" value="NAD(P)-bd_dom_sf"/>
</dbReference>
<accession>A0A1V2I3N1</accession>
<dbReference type="InterPro" id="IPR006115">
    <property type="entry name" value="6PGDH_NADP-bd"/>
</dbReference>
<dbReference type="GO" id="GO:0051287">
    <property type="term" value="F:NAD binding"/>
    <property type="evidence" value="ECO:0007669"/>
    <property type="project" value="InterPro"/>
</dbReference>
<sequence>MWPVTRVGFVGLGSQGGPMARRIVDGGFPLTVWARRASSVEPFAGTATTVAGTPAELGAASDVVGICVVSDDDVTDVLLRPDGVLAGMAPSGLIMIHSTVHPVTCQRIAETAAARGVAVIDAPVSGGGPAAAERRLLVMAGGADEDVARARPVLETFANPLLHLGPLGAGQVAKLLNNFVFTAQVGLALDTFAFADRLGIDRAAAAAVLASGTGGSRAAAILAASGFNTTGLRGAEPLLRKDVRLTLEVAAARGADAPAAVTALAQDTLTTLAGPVSAS</sequence>
<dbReference type="InterPro" id="IPR008927">
    <property type="entry name" value="6-PGluconate_DH-like_C_sf"/>
</dbReference>
<dbReference type="EMBL" id="MOMC01000063">
    <property type="protein sequence ID" value="ONH25093.1"/>
    <property type="molecule type" value="Genomic_DNA"/>
</dbReference>
<dbReference type="Pfam" id="PF03446">
    <property type="entry name" value="NAD_binding_2"/>
    <property type="match status" value="1"/>
</dbReference>
<evidence type="ECO:0000256" key="1">
    <source>
        <dbReference type="ARBA" id="ARBA00009080"/>
    </source>
</evidence>
<protein>
    <submittedName>
        <fullName evidence="7">6-phosphogluconate dehydrogenase</fullName>
    </submittedName>
</protein>
<dbReference type="OrthoDB" id="3185659at2"/>
<comment type="similarity">
    <text evidence="1">Belongs to the HIBADH-related family.</text>
</comment>
<dbReference type="PANTHER" id="PTHR43060:SF15">
    <property type="entry name" value="3-HYDROXYISOBUTYRATE DEHYDROGENASE-LIKE 1, MITOCHONDRIAL-RELATED"/>
    <property type="match status" value="1"/>
</dbReference>
<dbReference type="InterPro" id="IPR015815">
    <property type="entry name" value="HIBADH-related"/>
</dbReference>
<evidence type="ECO:0000313" key="8">
    <source>
        <dbReference type="Proteomes" id="UP000188929"/>
    </source>
</evidence>
<proteinExistence type="inferred from homology"/>
<dbReference type="InterPro" id="IPR013328">
    <property type="entry name" value="6PGD_dom2"/>
</dbReference>
<keyword evidence="3" id="KW-0520">NAD</keyword>
<dbReference type="GO" id="GO:0050661">
    <property type="term" value="F:NADP binding"/>
    <property type="evidence" value="ECO:0007669"/>
    <property type="project" value="InterPro"/>
</dbReference>
<evidence type="ECO:0000313" key="7">
    <source>
        <dbReference type="EMBL" id="ONH25093.1"/>
    </source>
</evidence>
<dbReference type="PANTHER" id="PTHR43060">
    <property type="entry name" value="3-HYDROXYISOBUTYRATE DEHYDROGENASE-LIKE 1, MITOCHONDRIAL-RELATED"/>
    <property type="match status" value="1"/>
</dbReference>
<name>A0A1V2I3N1_9ACTN</name>
<dbReference type="SUPFAM" id="SSF48179">
    <property type="entry name" value="6-phosphogluconate dehydrogenase C-terminal domain-like"/>
    <property type="match status" value="1"/>
</dbReference>
<evidence type="ECO:0000259" key="6">
    <source>
        <dbReference type="Pfam" id="PF14833"/>
    </source>
</evidence>
<dbReference type="PROSITE" id="PS00895">
    <property type="entry name" value="3_HYDROXYISOBUT_DH"/>
    <property type="match status" value="1"/>
</dbReference>
<evidence type="ECO:0000256" key="2">
    <source>
        <dbReference type="ARBA" id="ARBA00023002"/>
    </source>
</evidence>
<dbReference type="STRING" id="1834516.BL253_28280"/>
<evidence type="ECO:0000256" key="3">
    <source>
        <dbReference type="ARBA" id="ARBA00023027"/>
    </source>
</evidence>
<dbReference type="Gene3D" id="3.40.50.720">
    <property type="entry name" value="NAD(P)-binding Rossmann-like Domain"/>
    <property type="match status" value="1"/>
</dbReference>
<gene>
    <name evidence="7" type="ORF">BL253_28280</name>
</gene>
<dbReference type="Pfam" id="PF14833">
    <property type="entry name" value="NAD_binding_11"/>
    <property type="match status" value="1"/>
</dbReference>
<dbReference type="SUPFAM" id="SSF51735">
    <property type="entry name" value="NAD(P)-binding Rossmann-fold domains"/>
    <property type="match status" value="1"/>
</dbReference>
<keyword evidence="8" id="KW-1185">Reference proteome</keyword>
<evidence type="ECO:0000256" key="4">
    <source>
        <dbReference type="PIRSR" id="PIRSR000103-1"/>
    </source>
</evidence>
<dbReference type="Proteomes" id="UP000188929">
    <property type="component" value="Unassembled WGS sequence"/>
</dbReference>
<feature type="domain" description="6-phosphogluconate dehydrogenase NADP-binding" evidence="5">
    <location>
        <begin position="6"/>
        <end position="164"/>
    </location>
</feature>
<keyword evidence="2" id="KW-0560">Oxidoreductase</keyword>
<dbReference type="GO" id="GO:0016054">
    <property type="term" value="P:organic acid catabolic process"/>
    <property type="evidence" value="ECO:0007669"/>
    <property type="project" value="UniProtKB-ARBA"/>
</dbReference>
<dbReference type="InterPro" id="IPR002204">
    <property type="entry name" value="3-OH-isobutyrate_DH-rel_CS"/>
</dbReference>
<organism evidence="7 8">
    <name type="scientific">Pseudofrankia asymbiotica</name>
    <dbReference type="NCBI Taxonomy" id="1834516"/>
    <lineage>
        <taxon>Bacteria</taxon>
        <taxon>Bacillati</taxon>
        <taxon>Actinomycetota</taxon>
        <taxon>Actinomycetes</taxon>
        <taxon>Frankiales</taxon>
        <taxon>Frankiaceae</taxon>
        <taxon>Pseudofrankia</taxon>
    </lineage>
</organism>
<dbReference type="AlphaFoldDB" id="A0A1V2I3N1"/>
<feature type="active site" evidence="4">
    <location>
        <position position="174"/>
    </location>
</feature>
<reference evidence="8" key="1">
    <citation type="submission" date="2016-10" db="EMBL/GenBank/DDBJ databases">
        <title>Frankia sp. NRRL B-16386 Genome sequencing.</title>
        <authorList>
            <person name="Ghodhbane-Gtari F."/>
            <person name="Swanson E."/>
            <person name="Gueddou A."/>
            <person name="Hezbri K."/>
            <person name="Ktari K."/>
            <person name="Nouioui I."/>
            <person name="Morris K."/>
            <person name="Simpson S."/>
            <person name="Abebe-Akele F."/>
            <person name="Thomas K."/>
            <person name="Gtari M."/>
            <person name="Tisa L.S."/>
        </authorList>
    </citation>
    <scope>NUCLEOTIDE SEQUENCE [LARGE SCALE GENOMIC DNA]</scope>
    <source>
        <strain evidence="8">NRRL B-16386</strain>
    </source>
</reference>
<comment type="caution">
    <text evidence="7">The sequence shown here is derived from an EMBL/GenBank/DDBJ whole genome shotgun (WGS) entry which is preliminary data.</text>
</comment>
<dbReference type="Gene3D" id="1.10.1040.10">
    <property type="entry name" value="N-(1-d-carboxylethyl)-l-norvaline Dehydrogenase, domain 2"/>
    <property type="match status" value="1"/>
</dbReference>
<evidence type="ECO:0000259" key="5">
    <source>
        <dbReference type="Pfam" id="PF03446"/>
    </source>
</evidence>
<feature type="domain" description="3-hydroxyisobutyrate dehydrogenase-like NAD-binding" evidence="6">
    <location>
        <begin position="168"/>
        <end position="272"/>
    </location>
</feature>
<dbReference type="GO" id="GO:0016491">
    <property type="term" value="F:oxidoreductase activity"/>
    <property type="evidence" value="ECO:0007669"/>
    <property type="project" value="UniProtKB-KW"/>
</dbReference>
<dbReference type="PIRSF" id="PIRSF000103">
    <property type="entry name" value="HIBADH"/>
    <property type="match status" value="1"/>
</dbReference>